<evidence type="ECO:0000256" key="3">
    <source>
        <dbReference type="ARBA" id="ARBA00004370"/>
    </source>
</evidence>
<dbReference type="InterPro" id="IPR052374">
    <property type="entry name" value="SERAC1"/>
</dbReference>
<dbReference type="PANTHER" id="PTHR48182">
    <property type="entry name" value="PROTEIN SERAC1"/>
    <property type="match status" value="1"/>
</dbReference>
<name>A0A194XMD5_MOLSC</name>
<dbReference type="InParanoid" id="A0A194XMD5"/>
<dbReference type="SUPFAM" id="SSF53474">
    <property type="entry name" value="alpha/beta-Hydrolases"/>
    <property type="match status" value="1"/>
</dbReference>
<gene>
    <name evidence="7" type="ORF">LY89DRAFT_730072</name>
</gene>
<evidence type="ECO:0000256" key="1">
    <source>
        <dbReference type="ARBA" id="ARBA00004173"/>
    </source>
</evidence>
<protein>
    <recommendedName>
        <fullName evidence="9">DUF676 domain-containing protein</fullName>
    </recommendedName>
</protein>
<dbReference type="GeneID" id="28829163"/>
<accession>A0A194XMD5</accession>
<dbReference type="GO" id="GO:0005739">
    <property type="term" value="C:mitochondrion"/>
    <property type="evidence" value="ECO:0007669"/>
    <property type="project" value="UniProtKB-SubCell"/>
</dbReference>
<dbReference type="KEGG" id="psco:LY89DRAFT_730072"/>
<dbReference type="PANTHER" id="PTHR48182:SF2">
    <property type="entry name" value="PROTEIN SERAC1"/>
    <property type="match status" value="1"/>
</dbReference>
<dbReference type="InterPro" id="IPR029058">
    <property type="entry name" value="AB_hydrolase_fold"/>
</dbReference>
<evidence type="ECO:0000256" key="2">
    <source>
        <dbReference type="ARBA" id="ARBA00004240"/>
    </source>
</evidence>
<sequence>MGGVVAGPPEYTQKDALGLEILYSGDETKVNIDIIAVHGLNGGALSTWSKLPAKDAKPCCWIRDLLPSISTTDMCPRIMSFGYNARIWSKTAKQTIYTVSSELLTQLVDCRKGIEDNRSILFIAHTMGGLVVKSCLLLSRSSRDASPDFDIQRSTLAVVLFGTPHSGSKLAVVGSIASNLSSLVQGNASVEYFKGLKINSAMQQHLNQYSEFQDRYRQHDFIESKAEHAGKRVVDGSITKHRTLNMSTSFLDANHTDMARFTGPRVPNWRSASEKIHSILCAIDINLGSQQAVNTAPAICDLLFERKDKLHQIDKLLASSIDENARVAIISSKMLATLHLGRSPSTTTITLDIKPFSLAESLSFCRGILTAKGYTREISKVSISSISASCENLPLLLAIVARHIAARDLEDCSLDRKQIMDIISLSSPEASLKHSTEDLDSCARHLLRLLSFLDSQGVSSSLIILGTASTPSFVDCDGNSWLYVEKQAEKDLRQHLDTAVDIFKTKGFLKSDRLCLHPVVQDKALESMSVEERVNIWSWAITLIFKLTPKQQGGIPLSKYWKGVSQWLPHIQHLLQQWKNDHELSTEDRKLSDNPLLLEIGRIWAWMLYEQGRLLEAQDIIDTPLHLLKCIQQRSPNLKVSATATLAHEGNQHQTALDEMRVSKSLRESVHASNRDLVDSDTNIAVALIMMEDSTDEATNLLKAGLAYANRHRDDKVMQLLEPKYHANLALCLLLQSRLLEALDEVHISLKGEKDALEKARVYFTLGKIQLATYNANHPEALYLAEAAFQKCWDLRQRHSGTHYLVGYTLHKLGEVFIMRACLEEASTYFQLAAQSFRQAQGQIPNGPLIRTLWAWSAALYSQEKVEQAGSIRQEALNLIRHSDQVLRGADGKAEFRVADLTLEQCQTRAGRGEFEQWVPFPHR</sequence>
<keyword evidence="8" id="KW-1185">Reference proteome</keyword>
<evidence type="ECO:0000313" key="7">
    <source>
        <dbReference type="EMBL" id="KUJ21286.1"/>
    </source>
</evidence>
<keyword evidence="6" id="KW-0472">Membrane</keyword>
<dbReference type="OrthoDB" id="427518at2759"/>
<reference evidence="7 8" key="1">
    <citation type="submission" date="2015-10" db="EMBL/GenBank/DDBJ databases">
        <title>Full genome of DAOMC 229536 Phialocephala scopiformis, a fungal endophyte of spruce producing the potent anti-insectan compound rugulosin.</title>
        <authorList>
            <consortium name="DOE Joint Genome Institute"/>
            <person name="Walker A.K."/>
            <person name="Frasz S.L."/>
            <person name="Seifert K.A."/>
            <person name="Miller J.D."/>
            <person name="Mondo S.J."/>
            <person name="Labutti K."/>
            <person name="Lipzen A."/>
            <person name="Dockter R."/>
            <person name="Kennedy M."/>
            <person name="Grigoriev I.V."/>
            <person name="Spatafora J.W."/>
        </authorList>
    </citation>
    <scope>NUCLEOTIDE SEQUENCE [LARGE SCALE GENOMIC DNA]</scope>
    <source>
        <strain evidence="7 8">CBS 120377</strain>
    </source>
</reference>
<evidence type="ECO:0000256" key="5">
    <source>
        <dbReference type="ARBA" id="ARBA00023128"/>
    </source>
</evidence>
<proteinExistence type="predicted"/>
<evidence type="ECO:0000256" key="6">
    <source>
        <dbReference type="ARBA" id="ARBA00023136"/>
    </source>
</evidence>
<dbReference type="GO" id="GO:0005783">
    <property type="term" value="C:endoplasmic reticulum"/>
    <property type="evidence" value="ECO:0007669"/>
    <property type="project" value="UniProtKB-SubCell"/>
</dbReference>
<dbReference type="InterPro" id="IPR011990">
    <property type="entry name" value="TPR-like_helical_dom_sf"/>
</dbReference>
<dbReference type="Gene3D" id="3.40.50.1820">
    <property type="entry name" value="alpha/beta hydrolase"/>
    <property type="match status" value="1"/>
</dbReference>
<dbReference type="AlphaFoldDB" id="A0A194XMD5"/>
<dbReference type="RefSeq" id="XP_018075641.1">
    <property type="nucleotide sequence ID" value="XM_018219437.1"/>
</dbReference>
<evidence type="ECO:0000256" key="4">
    <source>
        <dbReference type="ARBA" id="ARBA00022824"/>
    </source>
</evidence>
<evidence type="ECO:0000313" key="8">
    <source>
        <dbReference type="Proteomes" id="UP000070700"/>
    </source>
</evidence>
<dbReference type="GO" id="GO:0016020">
    <property type="term" value="C:membrane"/>
    <property type="evidence" value="ECO:0007669"/>
    <property type="project" value="UniProtKB-SubCell"/>
</dbReference>
<comment type="subcellular location">
    <subcellularLocation>
        <location evidence="2">Endoplasmic reticulum</location>
    </subcellularLocation>
    <subcellularLocation>
        <location evidence="3">Membrane</location>
    </subcellularLocation>
    <subcellularLocation>
        <location evidence="1">Mitochondrion</location>
    </subcellularLocation>
</comment>
<dbReference type="Gene3D" id="1.25.40.10">
    <property type="entry name" value="Tetratricopeptide repeat domain"/>
    <property type="match status" value="1"/>
</dbReference>
<organism evidence="7 8">
    <name type="scientific">Mollisia scopiformis</name>
    <name type="common">Conifer needle endophyte fungus</name>
    <name type="synonym">Phialocephala scopiformis</name>
    <dbReference type="NCBI Taxonomy" id="149040"/>
    <lineage>
        <taxon>Eukaryota</taxon>
        <taxon>Fungi</taxon>
        <taxon>Dikarya</taxon>
        <taxon>Ascomycota</taxon>
        <taxon>Pezizomycotina</taxon>
        <taxon>Leotiomycetes</taxon>
        <taxon>Helotiales</taxon>
        <taxon>Mollisiaceae</taxon>
        <taxon>Mollisia</taxon>
    </lineage>
</organism>
<keyword evidence="5" id="KW-0496">Mitochondrion</keyword>
<dbReference type="EMBL" id="KQ947408">
    <property type="protein sequence ID" value="KUJ21286.1"/>
    <property type="molecule type" value="Genomic_DNA"/>
</dbReference>
<keyword evidence="4" id="KW-0256">Endoplasmic reticulum</keyword>
<dbReference type="Proteomes" id="UP000070700">
    <property type="component" value="Unassembled WGS sequence"/>
</dbReference>
<evidence type="ECO:0008006" key="9">
    <source>
        <dbReference type="Google" id="ProtNLM"/>
    </source>
</evidence>
<dbReference type="SUPFAM" id="SSF48452">
    <property type="entry name" value="TPR-like"/>
    <property type="match status" value="1"/>
</dbReference>